<comment type="caution">
    <text evidence="1">The sequence shown here is derived from an EMBL/GenBank/DDBJ whole genome shotgun (WGS) entry which is preliminary data.</text>
</comment>
<gene>
    <name evidence="1" type="ORF">B7P43_G16115</name>
</gene>
<dbReference type="Proteomes" id="UP000235965">
    <property type="component" value="Unassembled WGS sequence"/>
</dbReference>
<evidence type="ECO:0000313" key="2">
    <source>
        <dbReference type="Proteomes" id="UP000235965"/>
    </source>
</evidence>
<keyword evidence="2" id="KW-1185">Reference proteome</keyword>
<name>A0A2J7QWW4_9NEOP</name>
<evidence type="ECO:0000313" key="1">
    <source>
        <dbReference type="EMBL" id="PNF33065.1"/>
    </source>
</evidence>
<proteinExistence type="predicted"/>
<dbReference type="AlphaFoldDB" id="A0A2J7QWW4"/>
<organism evidence="1 2">
    <name type="scientific">Cryptotermes secundus</name>
    <dbReference type="NCBI Taxonomy" id="105785"/>
    <lineage>
        <taxon>Eukaryota</taxon>
        <taxon>Metazoa</taxon>
        <taxon>Ecdysozoa</taxon>
        <taxon>Arthropoda</taxon>
        <taxon>Hexapoda</taxon>
        <taxon>Insecta</taxon>
        <taxon>Pterygota</taxon>
        <taxon>Neoptera</taxon>
        <taxon>Polyneoptera</taxon>
        <taxon>Dictyoptera</taxon>
        <taxon>Blattodea</taxon>
        <taxon>Blattoidea</taxon>
        <taxon>Termitoidae</taxon>
        <taxon>Kalotermitidae</taxon>
        <taxon>Cryptotermitinae</taxon>
        <taxon>Cryptotermes</taxon>
    </lineage>
</organism>
<dbReference type="InParanoid" id="A0A2J7QWW4"/>
<dbReference type="OrthoDB" id="10594113at2759"/>
<reference evidence="1 2" key="1">
    <citation type="submission" date="2017-12" db="EMBL/GenBank/DDBJ databases">
        <title>Hemimetabolous genomes reveal molecular basis of termite eusociality.</title>
        <authorList>
            <person name="Harrison M.C."/>
            <person name="Jongepier E."/>
            <person name="Robertson H.M."/>
            <person name="Arning N."/>
            <person name="Bitard-Feildel T."/>
            <person name="Chao H."/>
            <person name="Childers C.P."/>
            <person name="Dinh H."/>
            <person name="Doddapaneni H."/>
            <person name="Dugan S."/>
            <person name="Gowin J."/>
            <person name="Greiner C."/>
            <person name="Han Y."/>
            <person name="Hu H."/>
            <person name="Hughes D.S.T."/>
            <person name="Huylmans A.-K."/>
            <person name="Kemena C."/>
            <person name="Kremer L.P.M."/>
            <person name="Lee S.L."/>
            <person name="Lopez-Ezquerra A."/>
            <person name="Mallet L."/>
            <person name="Monroy-Kuhn J.M."/>
            <person name="Moser A."/>
            <person name="Murali S.C."/>
            <person name="Muzny D.M."/>
            <person name="Otani S."/>
            <person name="Piulachs M.-D."/>
            <person name="Poelchau M."/>
            <person name="Qu J."/>
            <person name="Schaub F."/>
            <person name="Wada-Katsumata A."/>
            <person name="Worley K.C."/>
            <person name="Xie Q."/>
            <person name="Ylla G."/>
            <person name="Poulsen M."/>
            <person name="Gibbs R.A."/>
            <person name="Schal C."/>
            <person name="Richards S."/>
            <person name="Belles X."/>
            <person name="Korb J."/>
            <person name="Bornberg-Bauer E."/>
        </authorList>
    </citation>
    <scope>NUCLEOTIDE SEQUENCE [LARGE SCALE GENOMIC DNA]</scope>
    <source>
        <tissue evidence="1">Whole body</tissue>
    </source>
</reference>
<protein>
    <submittedName>
        <fullName evidence="1">Uncharacterized protein</fullName>
    </submittedName>
</protein>
<accession>A0A2J7QWW4</accession>
<sequence>MFRIEVEEEGNFLKEQRLAPIENTMKLATGQHLEYIDVVSIKKEPDCAFKGEQGNSLDFEGIKEEVEDDISVQESCTCHGHIETHTLCDESVKQEDPPGHLDNFTASCGESKTQLHKYAGHYSVLQGRGNVSVGVQFSEINPQVIHTNEDKCSEIDSSTGAGLLNEEKARKLQKYRDAKRNRYRQMSGDEKEMFLQKKRDAARDRYWRMSGEERANILKKKRDANRNRYRQKAGEEVVKFLENYRE</sequence>
<dbReference type="EMBL" id="NEVH01009418">
    <property type="protein sequence ID" value="PNF33065.1"/>
    <property type="molecule type" value="Genomic_DNA"/>
</dbReference>